<evidence type="ECO:0000256" key="1">
    <source>
        <dbReference type="SAM" id="MobiDB-lite"/>
    </source>
</evidence>
<feature type="compositionally biased region" description="Basic and acidic residues" evidence="1">
    <location>
        <begin position="48"/>
        <end position="60"/>
    </location>
</feature>
<evidence type="ECO:0008006" key="4">
    <source>
        <dbReference type="Google" id="ProtNLM"/>
    </source>
</evidence>
<accession>A0AAV2GQP1</accession>
<evidence type="ECO:0000313" key="2">
    <source>
        <dbReference type="EMBL" id="CAL1411625.1"/>
    </source>
</evidence>
<feature type="compositionally biased region" description="Polar residues" evidence="1">
    <location>
        <begin position="107"/>
        <end position="120"/>
    </location>
</feature>
<dbReference type="Proteomes" id="UP001497516">
    <property type="component" value="Chromosome 9"/>
</dbReference>
<gene>
    <name evidence="2" type="ORF">LTRI10_LOCUS50968</name>
</gene>
<evidence type="ECO:0000313" key="3">
    <source>
        <dbReference type="Proteomes" id="UP001497516"/>
    </source>
</evidence>
<proteinExistence type="predicted"/>
<keyword evidence="3" id="KW-1185">Reference proteome</keyword>
<dbReference type="AlphaFoldDB" id="A0AAV2GQP1"/>
<sequence length="187" mass="21470">MLKVMRLLGEFGNDSMRTIPDHYILKRWTLEARRKEVGDADASGDTSHSQENETGKGDIAMRYRETTAMFNQLATKLSMADEKVYNRWMGALQKVCKEANKALSKTITSEDGNNVPTSGLSLKEKSNPRKHGKERYKSTNEKERRRKKIVYGKRLKALEVLTQENHFQHDDHLTDLEDDLAEFGCGY</sequence>
<protein>
    <recommendedName>
        <fullName evidence="4">Protein FAR1-RELATED SEQUENCE</fullName>
    </recommendedName>
</protein>
<organism evidence="2 3">
    <name type="scientific">Linum trigynum</name>
    <dbReference type="NCBI Taxonomy" id="586398"/>
    <lineage>
        <taxon>Eukaryota</taxon>
        <taxon>Viridiplantae</taxon>
        <taxon>Streptophyta</taxon>
        <taxon>Embryophyta</taxon>
        <taxon>Tracheophyta</taxon>
        <taxon>Spermatophyta</taxon>
        <taxon>Magnoliopsida</taxon>
        <taxon>eudicotyledons</taxon>
        <taxon>Gunneridae</taxon>
        <taxon>Pentapetalae</taxon>
        <taxon>rosids</taxon>
        <taxon>fabids</taxon>
        <taxon>Malpighiales</taxon>
        <taxon>Linaceae</taxon>
        <taxon>Linum</taxon>
    </lineage>
</organism>
<reference evidence="2 3" key="1">
    <citation type="submission" date="2024-04" db="EMBL/GenBank/DDBJ databases">
        <authorList>
            <person name="Fracassetti M."/>
        </authorList>
    </citation>
    <scope>NUCLEOTIDE SEQUENCE [LARGE SCALE GENOMIC DNA]</scope>
</reference>
<feature type="region of interest" description="Disordered" evidence="1">
    <location>
        <begin position="107"/>
        <end position="144"/>
    </location>
</feature>
<feature type="region of interest" description="Disordered" evidence="1">
    <location>
        <begin position="38"/>
        <end position="60"/>
    </location>
</feature>
<dbReference type="EMBL" id="OZ034822">
    <property type="protein sequence ID" value="CAL1411625.1"/>
    <property type="molecule type" value="Genomic_DNA"/>
</dbReference>
<name>A0AAV2GQP1_9ROSI</name>